<gene>
    <name evidence="3" type="ORF">SAMN04488561_3449</name>
</gene>
<name>A0A1H5MUY1_9ACTN</name>
<comment type="function">
    <text evidence="2">Antitoxin component of a type II toxin-antitoxin (TA) system.</text>
</comment>
<sequence length="95" mass="10844">MESRWPVQDAKQRLSELLRKAIDEGPQIVTRHGEELAVVMDVVRYRELLGVDLAFDFKHALTHGARSDEVSDIVDEIVAERAHELPRDIELAGRE</sequence>
<protein>
    <recommendedName>
        <fullName evidence="2">Antitoxin</fullName>
    </recommendedName>
</protein>
<dbReference type="InterPro" id="IPR036165">
    <property type="entry name" value="YefM-like_sf"/>
</dbReference>
<comment type="similarity">
    <text evidence="1 2">Belongs to the phD/YefM antitoxin family.</text>
</comment>
<dbReference type="RefSeq" id="WP_069114778.1">
    <property type="nucleotide sequence ID" value="NZ_FNUC01000003.1"/>
</dbReference>
<keyword evidence="4" id="KW-1185">Reference proteome</keyword>
<dbReference type="EMBL" id="FNUC01000003">
    <property type="protein sequence ID" value="SEE93175.1"/>
    <property type="molecule type" value="Genomic_DNA"/>
</dbReference>
<organism evidence="3 4">
    <name type="scientific">Jiangella alba</name>
    <dbReference type="NCBI Taxonomy" id="561176"/>
    <lineage>
        <taxon>Bacteria</taxon>
        <taxon>Bacillati</taxon>
        <taxon>Actinomycetota</taxon>
        <taxon>Actinomycetes</taxon>
        <taxon>Jiangellales</taxon>
        <taxon>Jiangellaceae</taxon>
        <taxon>Jiangella</taxon>
    </lineage>
</organism>
<evidence type="ECO:0000256" key="1">
    <source>
        <dbReference type="ARBA" id="ARBA00009981"/>
    </source>
</evidence>
<dbReference type="OrthoDB" id="965929at2"/>
<dbReference type="Gene3D" id="3.40.1620.10">
    <property type="entry name" value="YefM-like domain"/>
    <property type="match status" value="1"/>
</dbReference>
<reference evidence="4" key="1">
    <citation type="submission" date="2016-10" db="EMBL/GenBank/DDBJ databases">
        <authorList>
            <person name="Varghese N."/>
            <person name="Submissions S."/>
        </authorList>
    </citation>
    <scope>NUCLEOTIDE SEQUENCE [LARGE SCALE GENOMIC DNA]</scope>
    <source>
        <strain evidence="4">DSM 45237</strain>
    </source>
</reference>
<dbReference type="STRING" id="561176.SAMN04488561_3449"/>
<proteinExistence type="inferred from homology"/>
<dbReference type="Pfam" id="PF02604">
    <property type="entry name" value="PhdYeFM_antitox"/>
    <property type="match status" value="1"/>
</dbReference>
<dbReference type="NCBIfam" id="TIGR01552">
    <property type="entry name" value="phd_fam"/>
    <property type="match status" value="1"/>
</dbReference>
<evidence type="ECO:0000256" key="2">
    <source>
        <dbReference type="RuleBase" id="RU362080"/>
    </source>
</evidence>
<dbReference type="Proteomes" id="UP000181980">
    <property type="component" value="Unassembled WGS sequence"/>
</dbReference>
<dbReference type="InterPro" id="IPR006442">
    <property type="entry name" value="Antitoxin_Phd/YefM"/>
</dbReference>
<dbReference type="SUPFAM" id="SSF143120">
    <property type="entry name" value="YefM-like"/>
    <property type="match status" value="1"/>
</dbReference>
<evidence type="ECO:0000313" key="3">
    <source>
        <dbReference type="EMBL" id="SEE93175.1"/>
    </source>
</evidence>
<dbReference type="AlphaFoldDB" id="A0A1H5MUY1"/>
<accession>A0A1H5MUY1</accession>
<evidence type="ECO:0000313" key="4">
    <source>
        <dbReference type="Proteomes" id="UP000181980"/>
    </source>
</evidence>